<dbReference type="PRINTS" id="PR00455">
    <property type="entry name" value="HTHTETR"/>
</dbReference>
<dbReference type="Proteomes" id="UP000830158">
    <property type="component" value="Chromosome"/>
</dbReference>
<dbReference type="InterPro" id="IPR036271">
    <property type="entry name" value="Tet_transcr_reg_TetR-rel_C_sf"/>
</dbReference>
<dbReference type="RefSeq" id="WP_116111564.1">
    <property type="nucleotide sequence ID" value="NZ_CP091196.1"/>
</dbReference>
<feature type="domain" description="HTH tetR-type" evidence="3">
    <location>
        <begin position="3"/>
        <end position="63"/>
    </location>
</feature>
<keyword evidence="1 2" id="KW-0238">DNA-binding</keyword>
<dbReference type="PANTHER" id="PTHR30055">
    <property type="entry name" value="HTH-TYPE TRANSCRIPTIONAL REGULATOR RUTR"/>
    <property type="match status" value="1"/>
</dbReference>
<organism evidence="4 5">
    <name type="scientific">Amycolatopsis thermalba</name>
    <dbReference type="NCBI Taxonomy" id="944492"/>
    <lineage>
        <taxon>Bacteria</taxon>
        <taxon>Bacillati</taxon>
        <taxon>Actinomycetota</taxon>
        <taxon>Actinomycetes</taxon>
        <taxon>Pseudonocardiales</taxon>
        <taxon>Pseudonocardiaceae</taxon>
        <taxon>Amycolatopsis</taxon>
    </lineage>
</organism>
<dbReference type="SUPFAM" id="SSF46689">
    <property type="entry name" value="Homeodomain-like"/>
    <property type="match status" value="1"/>
</dbReference>
<dbReference type="PANTHER" id="PTHR30055:SF200">
    <property type="entry name" value="HTH-TYPE TRANSCRIPTIONAL REPRESSOR BDCR"/>
    <property type="match status" value="1"/>
</dbReference>
<dbReference type="Pfam" id="PF00440">
    <property type="entry name" value="TetR_N"/>
    <property type="match status" value="1"/>
</dbReference>
<evidence type="ECO:0000313" key="4">
    <source>
        <dbReference type="EMBL" id="UQS27374.1"/>
    </source>
</evidence>
<dbReference type="InterPro" id="IPR041490">
    <property type="entry name" value="KstR2_TetR_C"/>
</dbReference>
<evidence type="ECO:0000313" key="5">
    <source>
        <dbReference type="Proteomes" id="UP000830158"/>
    </source>
</evidence>
<gene>
    <name evidence="4" type="ORF">L1857_33555</name>
</gene>
<proteinExistence type="predicted"/>
<feature type="DNA-binding region" description="H-T-H motif" evidence="2">
    <location>
        <begin position="26"/>
        <end position="45"/>
    </location>
</feature>
<dbReference type="InterPro" id="IPR009057">
    <property type="entry name" value="Homeodomain-like_sf"/>
</dbReference>
<accession>A0ABY4P508</accession>
<dbReference type="Gene3D" id="1.10.357.10">
    <property type="entry name" value="Tetracycline Repressor, domain 2"/>
    <property type="match status" value="1"/>
</dbReference>
<evidence type="ECO:0000256" key="1">
    <source>
        <dbReference type="ARBA" id="ARBA00023125"/>
    </source>
</evidence>
<reference evidence="4" key="1">
    <citation type="submission" date="2022-01" db="EMBL/GenBank/DDBJ databases">
        <title>PSI-footprinting approach for the identification of protein synthesis inhibitor producers.</title>
        <authorList>
            <person name="Handel F."/>
            <person name="Kulik A."/>
            <person name="Wex K.W."/>
            <person name="Berscheid A."/>
            <person name="Saur J.S."/>
            <person name="Winkler A."/>
            <person name="Wibberg D."/>
            <person name="Kalinowski J."/>
            <person name="Broetz-Oesterhelt H."/>
            <person name="Mast Y."/>
        </authorList>
    </citation>
    <scope>NUCLEOTIDE SEQUENCE</scope>
    <source>
        <strain evidence="4">KNN 49.3e</strain>
    </source>
</reference>
<dbReference type="SUPFAM" id="SSF48498">
    <property type="entry name" value="Tetracyclin repressor-like, C-terminal domain"/>
    <property type="match status" value="1"/>
</dbReference>
<name>A0ABY4P508_9PSEU</name>
<protein>
    <submittedName>
        <fullName evidence="4">TetR/AcrR family transcriptional regulator</fullName>
    </submittedName>
</protein>
<dbReference type="EMBL" id="CP091196">
    <property type="protein sequence ID" value="UQS27374.1"/>
    <property type="molecule type" value="Genomic_DNA"/>
</dbReference>
<keyword evidence="5" id="KW-1185">Reference proteome</keyword>
<evidence type="ECO:0000256" key="2">
    <source>
        <dbReference type="PROSITE-ProRule" id="PRU00335"/>
    </source>
</evidence>
<dbReference type="InterPro" id="IPR050109">
    <property type="entry name" value="HTH-type_TetR-like_transc_reg"/>
</dbReference>
<evidence type="ECO:0000259" key="3">
    <source>
        <dbReference type="PROSITE" id="PS50977"/>
    </source>
</evidence>
<dbReference type="InterPro" id="IPR001647">
    <property type="entry name" value="HTH_TetR"/>
</dbReference>
<dbReference type="PROSITE" id="PS50977">
    <property type="entry name" value="HTH_TETR_2"/>
    <property type="match status" value="1"/>
</dbReference>
<sequence>MALTTEQRVHRAAVKLFAAKGFHGTGIRDLAQAAGISSASLYHYMGTKEDLLVGIMRECLDRLLLAARQTLDTMDEPADPADALSALVTLHVMAHAAQPDETRVVDNEVSALSRPARRWIVGLRDEYEDIWATTIAKGVAAGVFDAPEPAVTRLALLEMCTGVARWYSPRGPLPLDRLAARYAQLALRMLGSPSPPGGKAAERAREVAAQVWRIRP</sequence>
<dbReference type="Pfam" id="PF17932">
    <property type="entry name" value="TetR_C_24"/>
    <property type="match status" value="1"/>
</dbReference>